<dbReference type="GO" id="GO:0003918">
    <property type="term" value="F:DNA topoisomerase type II (double strand cut, ATP-hydrolyzing) activity"/>
    <property type="evidence" value="ECO:0007669"/>
    <property type="project" value="UniProtKB-UniRule"/>
</dbReference>
<dbReference type="SMART" id="SM00434">
    <property type="entry name" value="TOP4c"/>
    <property type="match status" value="1"/>
</dbReference>
<dbReference type="GO" id="GO:0000712">
    <property type="term" value="P:resolution of meiotic recombination intermediates"/>
    <property type="evidence" value="ECO:0007669"/>
    <property type="project" value="TreeGrafter"/>
</dbReference>
<evidence type="ECO:0000256" key="3">
    <source>
        <dbReference type="ARBA" id="ARBA00001946"/>
    </source>
</evidence>
<dbReference type="GO" id="GO:0005634">
    <property type="term" value="C:nucleus"/>
    <property type="evidence" value="ECO:0007669"/>
    <property type="project" value="UniProtKB-SubCell"/>
</dbReference>
<dbReference type="SUPFAM" id="SSF55874">
    <property type="entry name" value="ATPase domain of HSP90 chaperone/DNA topoisomerase II/histidine kinase"/>
    <property type="match status" value="1"/>
</dbReference>
<dbReference type="InterPro" id="IPR013757">
    <property type="entry name" value="Topo_IIA_A_a_sf"/>
</dbReference>
<dbReference type="EMBL" id="AY083347">
    <property type="protein sequence ID" value="AAL99217.1"/>
    <property type="molecule type" value="Genomic_DNA"/>
</dbReference>
<dbReference type="InterPro" id="IPR013506">
    <property type="entry name" value="Topo_IIA_bsu_dom2"/>
</dbReference>
<evidence type="ECO:0000256" key="8">
    <source>
        <dbReference type="ARBA" id="ARBA00019635"/>
    </source>
</evidence>
<dbReference type="SMART" id="SM00433">
    <property type="entry name" value="TOP2c"/>
    <property type="match status" value="1"/>
</dbReference>
<keyword evidence="12" id="KW-0460">Magnesium</keyword>
<comment type="cofactor">
    <cofactor evidence="3">
        <name>Mg(2+)</name>
        <dbReference type="ChEBI" id="CHEBI:18420"/>
    </cofactor>
</comment>
<feature type="active site" description="O-(5'-phospho-DNA)-tyrosine intermediate" evidence="18">
    <location>
        <position position="786"/>
    </location>
</feature>
<feature type="domain" description="Toprim" evidence="21">
    <location>
        <begin position="445"/>
        <end position="559"/>
    </location>
</feature>
<evidence type="ECO:0000256" key="12">
    <source>
        <dbReference type="ARBA" id="ARBA00022842"/>
    </source>
</evidence>
<evidence type="ECO:0000256" key="5">
    <source>
        <dbReference type="ARBA" id="ARBA00011080"/>
    </source>
</evidence>
<dbReference type="AlphaFoldDB" id="Q8HFR9"/>
<reference evidence="23" key="1">
    <citation type="journal article" date="2003" name="J. Biol. Chem.">
        <title>Mitochondrial and nuclear localization of topoisomerase II in the flagellate Bodo saltans (Kinetoplastida), a species with non-catenated kinetoplast DNA.</title>
        <authorList>
            <person name="Gaziova I."/>
            <person name="Lukes J."/>
        </authorList>
    </citation>
    <scope>NUCLEOTIDE SEQUENCE</scope>
    <source>
        <strain evidence="23">K1</strain>
    </source>
</reference>
<dbReference type="PROSITE" id="PS52040">
    <property type="entry name" value="TOPO_IIA"/>
    <property type="match status" value="1"/>
</dbReference>
<evidence type="ECO:0000256" key="16">
    <source>
        <dbReference type="ARBA" id="ARBA00023242"/>
    </source>
</evidence>
<protein>
    <recommendedName>
        <fullName evidence="8 19">DNA topoisomerase 2</fullName>
        <ecNumber evidence="7 19">5.6.2.2</ecNumber>
    </recommendedName>
</protein>
<dbReference type="InterPro" id="IPR002205">
    <property type="entry name" value="Topo_IIA_dom_A"/>
</dbReference>
<feature type="domain" description="Topo IIA-type catalytic" evidence="22">
    <location>
        <begin position="695"/>
        <end position="1126"/>
    </location>
</feature>
<dbReference type="InterPro" id="IPR014721">
    <property type="entry name" value="Ribsml_uS5_D2-typ_fold_subgr"/>
</dbReference>
<dbReference type="Gene3D" id="3.90.199.10">
    <property type="entry name" value="Topoisomerase II, domain 5"/>
    <property type="match status" value="1"/>
</dbReference>
<keyword evidence="16" id="KW-0539">Nucleus</keyword>
<dbReference type="EC" id="5.6.2.2" evidence="7 19"/>
<evidence type="ECO:0000256" key="13">
    <source>
        <dbReference type="ARBA" id="ARBA00023029"/>
    </source>
</evidence>
<evidence type="ECO:0000256" key="18">
    <source>
        <dbReference type="PROSITE-ProRule" id="PRU01384"/>
    </source>
</evidence>
<dbReference type="InterPro" id="IPR020568">
    <property type="entry name" value="Ribosomal_Su5_D2-typ_SF"/>
</dbReference>
<dbReference type="InterPro" id="IPR036890">
    <property type="entry name" value="HATPase_C_sf"/>
</dbReference>
<dbReference type="CDD" id="cd03481">
    <property type="entry name" value="TopoIIA_Trans_ScTopoIIA"/>
    <property type="match status" value="1"/>
</dbReference>
<dbReference type="FunFam" id="3.30.565.10:FF:000092">
    <property type="entry name" value="DNA topoisomerase 2"/>
    <property type="match status" value="1"/>
</dbReference>
<evidence type="ECO:0000256" key="19">
    <source>
        <dbReference type="RuleBase" id="RU362094"/>
    </source>
</evidence>
<accession>Q8HFR9</accession>
<dbReference type="Gene3D" id="3.30.230.10">
    <property type="match status" value="1"/>
</dbReference>
<feature type="region of interest" description="Disordered" evidence="20">
    <location>
        <begin position="1172"/>
        <end position="1192"/>
    </location>
</feature>
<dbReference type="GO" id="GO:0003677">
    <property type="term" value="F:DNA binding"/>
    <property type="evidence" value="ECO:0007669"/>
    <property type="project" value="UniProtKB-UniRule"/>
</dbReference>
<evidence type="ECO:0000256" key="9">
    <source>
        <dbReference type="ARBA" id="ARBA00022723"/>
    </source>
</evidence>
<dbReference type="Gene3D" id="3.40.50.670">
    <property type="match status" value="1"/>
</dbReference>
<evidence type="ECO:0000256" key="11">
    <source>
        <dbReference type="ARBA" id="ARBA00022840"/>
    </source>
</evidence>
<comment type="cofactor">
    <cofactor evidence="2">
        <name>Ca(2+)</name>
        <dbReference type="ChEBI" id="CHEBI:29108"/>
    </cofactor>
</comment>
<organism evidence="23">
    <name type="scientific">Bodo saltans</name>
    <name type="common">Flagellated protozoan</name>
    <dbReference type="NCBI Taxonomy" id="75058"/>
    <lineage>
        <taxon>Eukaryota</taxon>
        <taxon>Discoba</taxon>
        <taxon>Euglenozoa</taxon>
        <taxon>Kinetoplastea</taxon>
        <taxon>Metakinetoplastina</taxon>
        <taxon>Eubodonida</taxon>
        <taxon>Bodonidae</taxon>
        <taxon>Bodo</taxon>
    </lineage>
</organism>
<evidence type="ECO:0000313" key="23">
    <source>
        <dbReference type="EMBL" id="AAL99217.1"/>
    </source>
</evidence>
<proteinExistence type="inferred from homology"/>
<dbReference type="InterPro" id="IPR013760">
    <property type="entry name" value="Topo_IIA-like_dom_sf"/>
</dbReference>
<dbReference type="GO" id="GO:0046872">
    <property type="term" value="F:metal ion binding"/>
    <property type="evidence" value="ECO:0007669"/>
    <property type="project" value="UniProtKB-KW"/>
</dbReference>
<comment type="similarity">
    <text evidence="5 19">Belongs to the type II topoisomerase family.</text>
</comment>
<dbReference type="Pfam" id="PF00204">
    <property type="entry name" value="DNA_gyraseB"/>
    <property type="match status" value="1"/>
</dbReference>
<comment type="function">
    <text evidence="17 19">Control of topological states of DNA by transient breakage and subsequent rejoining of DNA strands. Topoisomerase II makes double-strand breaks.</text>
</comment>
<keyword evidence="14 18" id="KW-0238">DNA-binding</keyword>
<dbReference type="InterPro" id="IPR013759">
    <property type="entry name" value="Topo_IIA_B_C"/>
</dbReference>
<dbReference type="Pfam" id="PF01751">
    <property type="entry name" value="Toprim"/>
    <property type="match status" value="1"/>
</dbReference>
<evidence type="ECO:0000259" key="22">
    <source>
        <dbReference type="PROSITE" id="PS52040"/>
    </source>
</evidence>
<dbReference type="PROSITE" id="PS00177">
    <property type="entry name" value="TOPOISOMERASE_II"/>
    <property type="match status" value="1"/>
</dbReference>
<dbReference type="FunFam" id="3.40.50.670:FF:000001">
    <property type="entry name" value="DNA topoisomerase 2"/>
    <property type="match status" value="1"/>
</dbReference>
<evidence type="ECO:0000259" key="21">
    <source>
        <dbReference type="PROSITE" id="PS50880"/>
    </source>
</evidence>
<dbReference type="PROSITE" id="PS50880">
    <property type="entry name" value="TOPRIM"/>
    <property type="match status" value="1"/>
</dbReference>
<dbReference type="InterPro" id="IPR006171">
    <property type="entry name" value="TOPRIM_dom"/>
</dbReference>
<keyword evidence="9" id="KW-0479">Metal-binding</keyword>
<dbReference type="Gene3D" id="1.10.268.10">
    <property type="entry name" value="Topoisomerase, domain 3"/>
    <property type="match status" value="1"/>
</dbReference>
<dbReference type="PRINTS" id="PR00418">
    <property type="entry name" value="TPI2FAMILY"/>
</dbReference>
<dbReference type="InterPro" id="IPR001241">
    <property type="entry name" value="Topo_IIA"/>
</dbReference>
<dbReference type="VEuPathDB" id="TriTrypDB:BSAL_28010"/>
<comment type="subunit">
    <text evidence="6 19">Homodimer.</text>
</comment>
<dbReference type="FunFam" id="3.90.199.10:FF:000002">
    <property type="entry name" value="DNA topoisomerase 2"/>
    <property type="match status" value="1"/>
</dbReference>
<comment type="subcellular location">
    <subcellularLocation>
        <location evidence="4">Nucleus</location>
    </subcellularLocation>
</comment>
<dbReference type="InterPro" id="IPR013758">
    <property type="entry name" value="Topo_IIA_A/C_ab"/>
</dbReference>
<dbReference type="InterPro" id="IPR018522">
    <property type="entry name" value="TopoIIA_CS"/>
</dbReference>
<evidence type="ECO:0000256" key="1">
    <source>
        <dbReference type="ARBA" id="ARBA00000185"/>
    </source>
</evidence>
<dbReference type="Gene3D" id="3.30.565.10">
    <property type="entry name" value="Histidine kinase-like ATPase, C-terminal domain"/>
    <property type="match status" value="1"/>
</dbReference>
<dbReference type="GO" id="GO:0006265">
    <property type="term" value="P:DNA topological change"/>
    <property type="evidence" value="ECO:0007669"/>
    <property type="project" value="UniProtKB-UniRule"/>
</dbReference>
<dbReference type="SUPFAM" id="SSF54211">
    <property type="entry name" value="Ribosomal protein S5 domain 2-like"/>
    <property type="match status" value="1"/>
</dbReference>
<comment type="catalytic activity">
    <reaction evidence="1 18 19">
        <text>ATP-dependent breakage, passage and rejoining of double-stranded DNA.</text>
        <dbReference type="EC" id="5.6.2.2"/>
    </reaction>
</comment>
<dbReference type="PANTHER" id="PTHR10169:SF50">
    <property type="entry name" value="DNA TOPOISOMERASE 2"/>
    <property type="match status" value="1"/>
</dbReference>
<keyword evidence="10 19" id="KW-0547">Nucleotide-binding</keyword>
<geneLocation type="mitochondrion" evidence="23"/>
<evidence type="ECO:0000256" key="10">
    <source>
        <dbReference type="ARBA" id="ARBA00022741"/>
    </source>
</evidence>
<evidence type="ECO:0000256" key="4">
    <source>
        <dbReference type="ARBA" id="ARBA00004123"/>
    </source>
</evidence>
<dbReference type="GO" id="GO:0005524">
    <property type="term" value="F:ATP binding"/>
    <property type="evidence" value="ECO:0007669"/>
    <property type="project" value="UniProtKB-UniRule"/>
</dbReference>
<keyword evidence="15 18" id="KW-0413">Isomerase</keyword>
<dbReference type="Pfam" id="PF16898">
    <property type="entry name" value="TOPRIM_C"/>
    <property type="match status" value="1"/>
</dbReference>
<dbReference type="PRINTS" id="PR01158">
    <property type="entry name" value="TOPISMRASEII"/>
</dbReference>
<name>Q8HFR9_BODSA</name>
<keyword evidence="13 18" id="KW-0799">Topoisomerase</keyword>
<evidence type="ECO:0000256" key="14">
    <source>
        <dbReference type="ARBA" id="ARBA00023125"/>
    </source>
</evidence>
<keyword evidence="11 19" id="KW-0067">ATP-binding</keyword>
<dbReference type="InterPro" id="IPR001154">
    <property type="entry name" value="TopoII_euk"/>
</dbReference>
<dbReference type="Pfam" id="PF00521">
    <property type="entry name" value="DNA_topoisoIV"/>
    <property type="match status" value="1"/>
</dbReference>
<evidence type="ECO:0000256" key="20">
    <source>
        <dbReference type="SAM" id="MobiDB-lite"/>
    </source>
</evidence>
<evidence type="ECO:0000256" key="2">
    <source>
        <dbReference type="ARBA" id="ARBA00001913"/>
    </source>
</evidence>
<dbReference type="InterPro" id="IPR050634">
    <property type="entry name" value="DNA_Topoisomerase_II"/>
</dbReference>
<dbReference type="InterPro" id="IPR031660">
    <property type="entry name" value="TOPRIM_C"/>
</dbReference>
<dbReference type="GO" id="GO:0000819">
    <property type="term" value="P:sister chromatid segregation"/>
    <property type="evidence" value="ECO:0007669"/>
    <property type="project" value="TreeGrafter"/>
</dbReference>
<dbReference type="Gene3D" id="3.30.1490.30">
    <property type="match status" value="1"/>
</dbReference>
<dbReference type="SUPFAM" id="SSF56719">
    <property type="entry name" value="Type II DNA topoisomerase"/>
    <property type="match status" value="1"/>
</dbReference>
<sequence>MAHKYKKLSPIDHVLLRPEMYVGSVESQPIQLFLLDDQHSKVEWTTADLNHGLLKIFDEIVLNAADNIHNSKRNPMTFINVTIDETTGQITVENDGAGIPLVKSKDHKLLIPEMIFGHLLTSSNYDNDPDSMSAGRHGYGAKLTNIMSQEFIVYCRTADKEVTIRWTDHMRSIDDYQVQPTNEAGNLTKITFTPDFSVFGVTKLTKDMYRILHKRILDLAAAFPSVTVSFNGTALDVGSFASYVKLFEAPASLFSAPTAPVVADGDAAPPPAELNKPFLFEVKHLRLAFIPQPQASVSRRTFAVVNGVVTYSGGTHVQAAQQILTDAVDALVAQKKKEGIIVTVNTFLRYFTTVVFLETTQPKFDSQSKVRLVSKVKFPRFPTGQLVEHLATMTFLSDASKGQMDVLNKELNALIQVSGKRRPMISTLTKLVDAASAGGSGSEIRTLIVTEGDSAKALALNSLSNEQRKYFGVFPLRGKLLNVRNNNLARLKKCKELCDLFAALGIEIGRRYTSTESLRYQRLLVMTDQDADGTHIKGLLISAFESLWPSLLQHSLGFISIFSTPLIRATTRGGDVHSFYNVQEFVAWKHDNARLASECFIKYYKGLGTSTTTEGKEYFKQMEQHLMPLQVTPSDSQVLDNVFDSDEVQWRKEWLSAAPAVEEATLDRRQKMLTIPTFVDKELIHFANAGNLRALPSAVDGLKPSQRKILWSCFRRGNANESLKVSQLSGYISEVSAFHHGEMSLQQTIIKMAQDYVGSNNINLLEPEGQFGSRQHLGSDHAAARYIFTKLSPLARLIFPKEDDELLQFVEDEGKYVEPRFYVPIIPMLLVNGSVGIGFGFACTVQMHHPLDVVTVVRRMMRKNTPTQALEGLRPWAVGYSGSVVQKTTVDEEGREVVSTTHVAMGRFTTRKVKGFPVVRVEELPWDRAIEQLRGRVAKLAEESKVLRIADYSGANHVDSDVVLAADSFASPREIEKDFLLTSNVANNAAVYNPEMVLSPLGESVESIVQWHYEQRLAMYTKRKERQLLLLNTQLKKLKSTLTFTETLRSGDLDFRKMADENALVKQCSELKLHRENDSFDYLTRRPVTYFTNNNVEKLKRDIEHCKSSIKSLESKSEVELWETDLAAFEKAFTAHEDALLLRIEADRRPVFTAPEVDNLSQQRSNEKWKFFRRKKGGSSSSSSGGAGGGAGEMVVREFVPPPLPNQPPAAAAKAQAKAQVAKFVGGVLAMVATRLQVGVVGRLLLH</sequence>
<evidence type="ECO:0000256" key="15">
    <source>
        <dbReference type="ARBA" id="ARBA00023235"/>
    </source>
</evidence>
<dbReference type="PANTHER" id="PTHR10169">
    <property type="entry name" value="DNA TOPOISOMERASE/GYRASE"/>
    <property type="match status" value="1"/>
</dbReference>
<evidence type="ECO:0000256" key="7">
    <source>
        <dbReference type="ARBA" id="ARBA00012895"/>
    </source>
</evidence>
<evidence type="ECO:0000256" key="17">
    <source>
        <dbReference type="ARBA" id="ARBA00053943"/>
    </source>
</evidence>
<dbReference type="Gene3D" id="3.30.1360.40">
    <property type="match status" value="1"/>
</dbReference>
<evidence type="ECO:0000256" key="6">
    <source>
        <dbReference type="ARBA" id="ARBA00011738"/>
    </source>
</evidence>